<evidence type="ECO:0000313" key="6">
    <source>
        <dbReference type="Proteomes" id="UP001193389"/>
    </source>
</evidence>
<dbReference type="Gene3D" id="3.40.50.300">
    <property type="entry name" value="P-loop containing nucleotide triphosphate hydrolases"/>
    <property type="match status" value="1"/>
</dbReference>
<reference evidence="5" key="1">
    <citation type="journal article" date="2020" name="Int. J. Syst. Evol. Microbiol.">
        <title>Aquipluma nitroreducens gen. nov. sp. nov., a novel facultatively anaerobic bacterium isolated from a freshwater lake.</title>
        <authorList>
            <person name="Watanabe M."/>
            <person name="Kojima H."/>
            <person name="Fukui M."/>
        </authorList>
    </citation>
    <scope>NUCLEOTIDE SEQUENCE</scope>
    <source>
        <strain evidence="5">MeG22</strain>
    </source>
</reference>
<dbReference type="PANTHER" id="PTHR30050">
    <property type="entry name" value="CHROMOSOMAL REPLICATION INITIATOR PROTEIN DNAA"/>
    <property type="match status" value="1"/>
</dbReference>
<sequence length="251" mass="29060">MNEQTLQKMRQMKFFGMVRAFRTSIENGSMIQMTGDEMVSMLVDAEWDDRNNRRIERQMRNAKFRYKANIEQLHFDIDRNLDKNQFMRMAECTFIGRKENLLITGSTGIGKSFIASAIGNQACTLGFKVLYANTTKLFTRLKMAKADGSYIREIAKIERQDLLILDDFGLQPLDASNRSVLMEIIEDRHGNRSTIITSQLPVAQWYEVIGEQTIADAILDRIVHDAHRMELVGESIRRRQRNKNVETVESE</sequence>
<gene>
    <name evidence="5" type="ORF">AQPE_0329</name>
</gene>
<evidence type="ECO:0000256" key="2">
    <source>
        <dbReference type="ARBA" id="ARBA00022741"/>
    </source>
</evidence>
<organism evidence="5 6">
    <name type="scientific">Aquipluma nitroreducens</name>
    <dbReference type="NCBI Taxonomy" id="2010828"/>
    <lineage>
        <taxon>Bacteria</taxon>
        <taxon>Pseudomonadati</taxon>
        <taxon>Bacteroidota</taxon>
        <taxon>Bacteroidia</taxon>
        <taxon>Marinilabiliales</taxon>
        <taxon>Prolixibacteraceae</taxon>
        <taxon>Aquipluma</taxon>
    </lineage>
</organism>
<dbReference type="AlphaFoldDB" id="A0A5K7S3S5"/>
<evidence type="ECO:0000256" key="1">
    <source>
        <dbReference type="ARBA" id="ARBA00008059"/>
    </source>
</evidence>
<accession>A0A5K7S3S5</accession>
<evidence type="ECO:0000256" key="3">
    <source>
        <dbReference type="ARBA" id="ARBA00022840"/>
    </source>
</evidence>
<keyword evidence="6" id="KW-1185">Reference proteome</keyword>
<protein>
    <submittedName>
        <fullName evidence="5">Mobile element protein</fullName>
    </submittedName>
</protein>
<dbReference type="EMBL" id="AP018694">
    <property type="protein sequence ID" value="BBE16192.1"/>
    <property type="molecule type" value="Genomic_DNA"/>
</dbReference>
<dbReference type="GO" id="GO:0006260">
    <property type="term" value="P:DNA replication"/>
    <property type="evidence" value="ECO:0007669"/>
    <property type="project" value="TreeGrafter"/>
</dbReference>
<dbReference type="CDD" id="cd00009">
    <property type="entry name" value="AAA"/>
    <property type="match status" value="1"/>
</dbReference>
<dbReference type="InterPro" id="IPR047661">
    <property type="entry name" value="IstB"/>
</dbReference>
<keyword evidence="3" id="KW-0067">ATP-binding</keyword>
<dbReference type="InterPro" id="IPR002611">
    <property type="entry name" value="IstB_ATP-bd"/>
</dbReference>
<dbReference type="PANTHER" id="PTHR30050:SF4">
    <property type="entry name" value="ATP-BINDING PROTEIN RV3427C IN INSERTION SEQUENCE-RELATED"/>
    <property type="match status" value="1"/>
</dbReference>
<proteinExistence type="inferred from homology"/>
<keyword evidence="2" id="KW-0547">Nucleotide-binding</keyword>
<dbReference type="KEGG" id="anf:AQPE_0329"/>
<dbReference type="PIRSF" id="PIRSF003073">
    <property type="entry name" value="DNAC_TnpB_IstB"/>
    <property type="match status" value="1"/>
</dbReference>
<evidence type="ECO:0000313" key="5">
    <source>
        <dbReference type="EMBL" id="BBE16192.1"/>
    </source>
</evidence>
<dbReference type="SUPFAM" id="SSF52540">
    <property type="entry name" value="P-loop containing nucleoside triphosphate hydrolases"/>
    <property type="match status" value="1"/>
</dbReference>
<dbReference type="InterPro" id="IPR027417">
    <property type="entry name" value="P-loop_NTPase"/>
</dbReference>
<dbReference type="SMART" id="SM00382">
    <property type="entry name" value="AAA"/>
    <property type="match status" value="1"/>
</dbReference>
<dbReference type="InterPro" id="IPR028350">
    <property type="entry name" value="DNAC/IstB-like"/>
</dbReference>
<name>A0A5K7S3S5_9BACT</name>
<dbReference type="NCBIfam" id="NF038214">
    <property type="entry name" value="IS21_help_AAA"/>
    <property type="match status" value="1"/>
</dbReference>
<dbReference type="GO" id="GO:0005524">
    <property type="term" value="F:ATP binding"/>
    <property type="evidence" value="ECO:0007669"/>
    <property type="project" value="UniProtKB-KW"/>
</dbReference>
<dbReference type="Proteomes" id="UP001193389">
    <property type="component" value="Chromosome"/>
</dbReference>
<dbReference type="InterPro" id="IPR003593">
    <property type="entry name" value="AAA+_ATPase"/>
</dbReference>
<evidence type="ECO:0000259" key="4">
    <source>
        <dbReference type="SMART" id="SM00382"/>
    </source>
</evidence>
<feature type="domain" description="AAA+ ATPase" evidence="4">
    <location>
        <begin position="97"/>
        <end position="230"/>
    </location>
</feature>
<comment type="similarity">
    <text evidence="1">Belongs to the IS21/IS1162 putative ATP-binding protein family.</text>
</comment>
<dbReference type="Pfam" id="PF01695">
    <property type="entry name" value="IstB_IS21"/>
    <property type="match status" value="1"/>
</dbReference>